<dbReference type="InterPro" id="IPR003593">
    <property type="entry name" value="AAA+_ATPase"/>
</dbReference>
<feature type="domain" description="AAA+ ATPase" evidence="3">
    <location>
        <begin position="534"/>
        <end position="832"/>
    </location>
</feature>
<feature type="compositionally biased region" description="Polar residues" evidence="2">
    <location>
        <begin position="1643"/>
        <end position="1667"/>
    </location>
</feature>
<dbReference type="CDD" id="cd17933">
    <property type="entry name" value="DEXSc_RecD-like"/>
    <property type="match status" value="1"/>
</dbReference>
<feature type="region of interest" description="Disordered" evidence="2">
    <location>
        <begin position="1330"/>
        <end position="1353"/>
    </location>
</feature>
<name>A0A087DS03_BIFAD</name>
<feature type="compositionally biased region" description="Polar residues" evidence="2">
    <location>
        <begin position="1330"/>
        <end position="1339"/>
    </location>
</feature>
<feature type="region of interest" description="Disordered" evidence="2">
    <location>
        <begin position="1632"/>
        <end position="1667"/>
    </location>
</feature>
<evidence type="ECO:0000256" key="1">
    <source>
        <dbReference type="SAM" id="Coils"/>
    </source>
</evidence>
<proteinExistence type="predicted"/>
<evidence type="ECO:0000259" key="3">
    <source>
        <dbReference type="SMART" id="SM00382"/>
    </source>
</evidence>
<dbReference type="Gene3D" id="3.40.50.300">
    <property type="entry name" value="P-loop containing nucleotide triphosphate hydrolases"/>
    <property type="match status" value="2"/>
</dbReference>
<dbReference type="SUPFAM" id="SSF55464">
    <property type="entry name" value="Origin of replication-binding domain, RBD-like"/>
    <property type="match status" value="1"/>
</dbReference>
<dbReference type="EMBL" id="JGZQ01000003">
    <property type="protein sequence ID" value="KFI98303.1"/>
    <property type="molecule type" value="Genomic_DNA"/>
</dbReference>
<sequence>MNLTKLSNAEYPLRDAREAIDGDNALNPADPTAYYTATGNPPGYWIGKGAELVGGKVGTTASSKTVRELINERRNPSNGQYLGDVKLVEGDNGEAPVAGFDLTTRQPKSISILWAFGDKETRDGIDECMRRATEMTIEYFEKEYATTRAGQGGVASVSADGVAGFVFDHYDSRDGDPQPHEHVVLSNRVRRSSDKVWTALDGRKIYASLVEISEVHENLLQDLLTERFGWSWTLRQDTGTKAVVNEVEGVPQELIDAFSGRHAEIAKLVEEKIKEEERQTGKEVGPKRKAQIDLEVWRNTRKAKPAVQPSLQAKREHWYHKLGEVAPDIQLDQMMKDVNSHKSSLMHVDAECEEDVARLLLGQLADLTQLAGGGEEYLDRQAQATIQATTHAHTTWTRSNVRAEAQRLLRGVRIDPKQRIIVANKIADRALGQCVKLTPDRYKLPEDMMDDLSLATHQGRSVFDDADLDKYTTKDVLQAEQYMIEGFNKTANVGYAHGEGEKWLDRWNERKQAQGGYPLAEDQKKAAAYALENPRLVSSIIGPAGTGKTTTMKAVAEVWQARYGAGSVLGLATSHKAVEELRNSIGCDSKTIAMLMALNDPERIKAENQQEGRLQQQLRNASNPLERLLARINITANHVTDSSNTIKPNQLIIVDEAGMVDSRNLQWITRLAEMRGAKVLLTGDPKQLDSVSGAGGMLGYADRHDQCARLSSIWRFTAKAEKWANDPEGAASRRRWEGEPEATLRLRDGGDRLDEASVNQCRQLVDEYLAHDRIHWGEDADVEEDAYQMCIKWQSMGKSTLLIAGTNAQVRDINKRFILERRAQGKSESDPDKLFQLRDGLDVGSGDQIVCRDNMKDIHGQNGRSLENGMTFRIIATGKSGARCVNLSDNTVWNIPKEVLRKACEAGYAATVHRSQGMTVDRCAALFPSDSNSACNLQYVAGTRGKEENHFLFGCKSEEDRHIDHMLTGAEEDPRKIAMSRMLDSLLTHTETMTATETMEQEYKDRYDLKRLLREHDYAAGLIAGPHLLAMLGKTHDARTVDKIKRSPSFEWLRGVWSRAYMTDPKRATAIIRQSLEKKPRRLTAEKAEHAAIHAARGMMPAAGTETGGTFTLDMDAPSDMIETVRHMMDETGIPYHEEPSLDPGRSRFSMNERYTPAVKAMLDAHIQARDDIDQSMFPEWEALRKTARGIINDDPDLKKKNRPVEPDWAATLAGRLNANLLDRVNGSVHDDWVGGILPPIRSRKHDAALDLVRQNERLIETRIDSLEQEARRTKQAWVGQVLAAAGDSDKRLLRDVVVYRAMWSVEDADNPLGERPPAESGRQEQHWANLNGRINHTSGVVKPPKPTREGTRIPVTAKTPIKEKAPIRKEPVVHVEGKLLDSGIPMDTKPTPDGDRLLGRCSRDIGFISRMSDIADEAALDFIHGRYDPDVTLGRIRDEVGGIAQACRETFGEDYSDHIDEAAQSALDALTDPINGRIARLAEHGTGEAEIIDANRRDRMRRLEEYYMERAVMDADERSHDTYSLLPPTIRQSLDALTMTYGGTATDLMGTEATQNKRTMQPMDHDMPTWDELRQCSTTIEEYYETHPSDRHEGRLPEDVERSLLTLASMYGMGREADQKELETMRETLHRLPMDEPHVEQTTENNNERTATWQESSRLSQNGLSQ</sequence>
<organism evidence="4 5">
    <name type="scientific">Bifidobacterium adolescentis JCM 15918</name>
    <dbReference type="NCBI Taxonomy" id="1437612"/>
    <lineage>
        <taxon>Bacteria</taxon>
        <taxon>Bacillati</taxon>
        <taxon>Actinomycetota</taxon>
        <taxon>Actinomycetes</taxon>
        <taxon>Bifidobacteriales</taxon>
        <taxon>Bifidobacteriaceae</taxon>
        <taxon>Bifidobacterium</taxon>
    </lineage>
</organism>
<dbReference type="SMART" id="SM00382">
    <property type="entry name" value="AAA"/>
    <property type="match status" value="1"/>
</dbReference>
<dbReference type="InterPro" id="IPR050534">
    <property type="entry name" value="Coronavir_polyprotein_1ab"/>
</dbReference>
<dbReference type="Pfam" id="PF08751">
    <property type="entry name" value="TrwC"/>
    <property type="match status" value="1"/>
</dbReference>
<dbReference type="Pfam" id="PF13604">
    <property type="entry name" value="AAA_30"/>
    <property type="match status" value="1"/>
</dbReference>
<protein>
    <submittedName>
        <fullName evidence="4">Conjugative relaxase domain protein</fullName>
    </submittedName>
</protein>
<dbReference type="CDD" id="cd18809">
    <property type="entry name" value="SF1_C_RecD"/>
    <property type="match status" value="1"/>
</dbReference>
<reference evidence="4 5" key="1">
    <citation type="submission" date="2014-03" db="EMBL/GenBank/DDBJ databases">
        <title>Genomics of Bifidobacteria.</title>
        <authorList>
            <person name="Ventura M."/>
            <person name="Milani C."/>
            <person name="Lugli G.A."/>
        </authorList>
    </citation>
    <scope>NUCLEOTIDE SEQUENCE [LARGE SCALE GENOMIC DNA]</scope>
    <source>
        <strain evidence="5">JCM 15918</strain>
    </source>
</reference>
<dbReference type="InterPro" id="IPR014862">
    <property type="entry name" value="TrwC"/>
</dbReference>
<dbReference type="PANTHER" id="PTHR43788">
    <property type="entry name" value="DNA2/NAM7 HELICASE FAMILY MEMBER"/>
    <property type="match status" value="1"/>
</dbReference>
<evidence type="ECO:0000256" key="2">
    <source>
        <dbReference type="SAM" id="MobiDB-lite"/>
    </source>
</evidence>
<accession>A0A087DS03</accession>
<comment type="caution">
    <text evidence="4">The sequence shown here is derived from an EMBL/GenBank/DDBJ whole genome shotgun (WGS) entry which is preliminary data.</text>
</comment>
<dbReference type="InterPro" id="IPR027417">
    <property type="entry name" value="P-loop_NTPase"/>
</dbReference>
<feature type="coiled-coil region" evidence="1">
    <location>
        <begin position="1250"/>
        <end position="1277"/>
    </location>
</feature>
<dbReference type="SUPFAM" id="SSF52540">
    <property type="entry name" value="P-loop containing nucleoside triphosphate hydrolases"/>
    <property type="match status" value="2"/>
</dbReference>
<evidence type="ECO:0000313" key="5">
    <source>
        <dbReference type="Proteomes" id="UP000029091"/>
    </source>
</evidence>
<gene>
    <name evidence="4" type="ORF">BSTER_0885</name>
</gene>
<keyword evidence="1" id="KW-0175">Coiled coil</keyword>
<evidence type="ECO:0000313" key="4">
    <source>
        <dbReference type="EMBL" id="KFI98303.1"/>
    </source>
</evidence>
<dbReference type="Proteomes" id="UP000029091">
    <property type="component" value="Unassembled WGS sequence"/>
</dbReference>
<feature type="compositionally biased region" description="Basic and acidic residues" evidence="2">
    <location>
        <begin position="1632"/>
        <end position="1642"/>
    </location>
</feature>
<dbReference type="NCBIfam" id="NF041492">
    <property type="entry name" value="MobF"/>
    <property type="match status" value="1"/>
</dbReference>